<evidence type="ECO:0000313" key="1">
    <source>
        <dbReference type="EMBL" id="CAG2243782.1"/>
    </source>
</evidence>
<keyword evidence="2" id="KW-1185">Reference proteome</keyword>
<accession>A0A8S3UIU0</accession>
<name>A0A8S3UIU0_MYTED</name>
<proteinExistence type="predicted"/>
<comment type="caution">
    <text evidence="1">The sequence shown here is derived from an EMBL/GenBank/DDBJ whole genome shotgun (WGS) entry which is preliminary data.</text>
</comment>
<sequence length="197" mass="23342">MLALIVSIKNKEKCEDLTVHTFNYSHKCFPRWNRLVRNLKFYVPPEHKVDVVCRADHAINKSDFALETDDEGKESFNELKPSTVFVGILQCDKNGSLKEQDRHLLDYFKSHIFYAHQHDQERRIFNPFVVVANTEDALFVIDGTLTDMELCRVSEEINEHMKFEKNHNYVLHRMFLKNQMKLVFEYLCFLKNIQLNG</sequence>
<protein>
    <submittedName>
        <fullName evidence="1">Uncharacterized protein</fullName>
    </submittedName>
</protein>
<evidence type="ECO:0000313" key="2">
    <source>
        <dbReference type="Proteomes" id="UP000683360"/>
    </source>
</evidence>
<reference evidence="1" key="1">
    <citation type="submission" date="2021-03" db="EMBL/GenBank/DDBJ databases">
        <authorList>
            <person name="Bekaert M."/>
        </authorList>
    </citation>
    <scope>NUCLEOTIDE SEQUENCE</scope>
</reference>
<dbReference type="Proteomes" id="UP000683360">
    <property type="component" value="Unassembled WGS sequence"/>
</dbReference>
<gene>
    <name evidence="1" type="ORF">MEDL_55892</name>
</gene>
<organism evidence="1 2">
    <name type="scientific">Mytilus edulis</name>
    <name type="common">Blue mussel</name>
    <dbReference type="NCBI Taxonomy" id="6550"/>
    <lineage>
        <taxon>Eukaryota</taxon>
        <taxon>Metazoa</taxon>
        <taxon>Spiralia</taxon>
        <taxon>Lophotrochozoa</taxon>
        <taxon>Mollusca</taxon>
        <taxon>Bivalvia</taxon>
        <taxon>Autobranchia</taxon>
        <taxon>Pteriomorphia</taxon>
        <taxon>Mytilida</taxon>
        <taxon>Mytiloidea</taxon>
        <taxon>Mytilidae</taxon>
        <taxon>Mytilinae</taxon>
        <taxon>Mytilus</taxon>
    </lineage>
</organism>
<dbReference type="AlphaFoldDB" id="A0A8S3UIU0"/>
<dbReference type="EMBL" id="CAJPWZ010002715">
    <property type="protein sequence ID" value="CAG2243782.1"/>
    <property type="molecule type" value="Genomic_DNA"/>
</dbReference>